<dbReference type="Pfam" id="PF14322">
    <property type="entry name" value="SusD-like_3"/>
    <property type="match status" value="1"/>
</dbReference>
<keyword evidence="4" id="KW-0472">Membrane</keyword>
<evidence type="ECO:0000256" key="3">
    <source>
        <dbReference type="ARBA" id="ARBA00022729"/>
    </source>
</evidence>
<dbReference type="Proteomes" id="UP000626554">
    <property type="component" value="Unassembled WGS sequence"/>
</dbReference>
<dbReference type="PROSITE" id="PS51257">
    <property type="entry name" value="PROKAR_LIPOPROTEIN"/>
    <property type="match status" value="1"/>
</dbReference>
<feature type="chain" id="PRO_5045225223" evidence="6">
    <location>
        <begin position="26"/>
        <end position="492"/>
    </location>
</feature>
<keyword evidence="10" id="KW-1185">Reference proteome</keyword>
<reference evidence="9 10" key="1">
    <citation type="submission" date="2020-05" db="EMBL/GenBank/DDBJ databases">
        <title>Hymenobacter terrestris sp. nov. and Hymenobacter lapidiphilus sp. nov., isolated from regoliths in Antarctica.</title>
        <authorList>
            <person name="Sedlacek I."/>
            <person name="Pantucek R."/>
            <person name="Zeman M."/>
            <person name="Holochova P."/>
            <person name="Kralova S."/>
            <person name="Stankova E."/>
            <person name="Sedo O."/>
            <person name="Micenkova L."/>
            <person name="Svec P."/>
            <person name="Gupta V."/>
            <person name="Sood U."/>
            <person name="Korpole U.S."/>
            <person name="Lal R."/>
        </authorList>
    </citation>
    <scope>NUCLEOTIDE SEQUENCE [LARGE SCALE GENOMIC DNA]</scope>
    <source>
        <strain evidence="9 10">P5252</strain>
    </source>
</reference>
<dbReference type="CDD" id="cd08977">
    <property type="entry name" value="SusD"/>
    <property type="match status" value="1"/>
</dbReference>
<organism evidence="9 10">
    <name type="scientific">Hymenobacter terrestris</name>
    <dbReference type="NCBI Taxonomy" id="2748310"/>
    <lineage>
        <taxon>Bacteria</taxon>
        <taxon>Pseudomonadati</taxon>
        <taxon>Bacteroidota</taxon>
        <taxon>Cytophagia</taxon>
        <taxon>Cytophagales</taxon>
        <taxon>Hymenobacteraceae</taxon>
        <taxon>Hymenobacter</taxon>
    </lineage>
</organism>
<comment type="subcellular location">
    <subcellularLocation>
        <location evidence="1">Cell outer membrane</location>
    </subcellularLocation>
</comment>
<evidence type="ECO:0000256" key="5">
    <source>
        <dbReference type="ARBA" id="ARBA00023237"/>
    </source>
</evidence>
<comment type="caution">
    <text evidence="9">The sequence shown here is derived from an EMBL/GenBank/DDBJ whole genome shotgun (WGS) entry which is preliminary data.</text>
</comment>
<keyword evidence="3 6" id="KW-0732">Signal</keyword>
<dbReference type="InterPro" id="IPR011990">
    <property type="entry name" value="TPR-like_helical_dom_sf"/>
</dbReference>
<dbReference type="InterPro" id="IPR033985">
    <property type="entry name" value="SusD-like_N"/>
</dbReference>
<evidence type="ECO:0000256" key="4">
    <source>
        <dbReference type="ARBA" id="ARBA00023136"/>
    </source>
</evidence>
<evidence type="ECO:0000259" key="7">
    <source>
        <dbReference type="Pfam" id="PF07980"/>
    </source>
</evidence>
<accession>A0ABX2PYX7</accession>
<keyword evidence="5" id="KW-0998">Cell outer membrane</keyword>
<feature type="domain" description="RagB/SusD" evidence="7">
    <location>
        <begin position="375"/>
        <end position="492"/>
    </location>
</feature>
<dbReference type="RefSeq" id="WP_176897918.1">
    <property type="nucleotide sequence ID" value="NZ_JABKAV010000005.1"/>
</dbReference>
<dbReference type="EMBL" id="JABKAV010000005">
    <property type="protein sequence ID" value="NVO83890.1"/>
    <property type="molecule type" value="Genomic_DNA"/>
</dbReference>
<feature type="signal peptide" evidence="6">
    <location>
        <begin position="1"/>
        <end position="25"/>
    </location>
</feature>
<evidence type="ECO:0000259" key="8">
    <source>
        <dbReference type="Pfam" id="PF14322"/>
    </source>
</evidence>
<gene>
    <name evidence="9" type="ORF">HW556_03260</name>
</gene>
<evidence type="ECO:0000256" key="2">
    <source>
        <dbReference type="ARBA" id="ARBA00006275"/>
    </source>
</evidence>
<dbReference type="SUPFAM" id="SSF48452">
    <property type="entry name" value="TPR-like"/>
    <property type="match status" value="1"/>
</dbReference>
<evidence type="ECO:0000313" key="9">
    <source>
        <dbReference type="EMBL" id="NVO83890.1"/>
    </source>
</evidence>
<protein>
    <submittedName>
        <fullName evidence="9">RagB/SusD family nutrient uptake outer membrane protein</fullName>
    </submittedName>
</protein>
<dbReference type="Gene3D" id="1.25.40.390">
    <property type="match status" value="1"/>
</dbReference>
<evidence type="ECO:0000313" key="10">
    <source>
        <dbReference type="Proteomes" id="UP000626554"/>
    </source>
</evidence>
<comment type="similarity">
    <text evidence="2">Belongs to the SusD family.</text>
</comment>
<proteinExistence type="inferred from homology"/>
<evidence type="ECO:0000256" key="6">
    <source>
        <dbReference type="SAM" id="SignalP"/>
    </source>
</evidence>
<feature type="domain" description="SusD-like N-terminal" evidence="8">
    <location>
        <begin position="105"/>
        <end position="256"/>
    </location>
</feature>
<sequence length="492" mass="53610">MKTISASLRRLVAPTALLLTLGLLGCDKQLDIEPQQSVDAATALSTPEGVQSALTGVYARLDLPQSYGTNLLLMADLLAADLPTAATFTYIGWQGTFQSYREVSRKQMTDVNTEADRTWNQNFQTINLVNLVLDALPVVADADDKQRIEGEARMIRGMLYFELARLYAQPYRTTGAFSNAALGVPAPTATPGLPINLSANKTEADAARRIARSSLEETYTQILADLTAAQDLLPEANDRTRFDQYDAKAFLARVYLQRGEYATARDLANEVINDSGASLNASSVSTFTNKNSSEVLFEIQQNDQNNAGNSNDGLATFYSSNAAGFGGRGDVRIYQAFADQYGADDQRGFNPQIGASLIYEGTGRRAGFLRTYKWNNAGQNIPILRLSEMYLIRAETNLRLGTNVGATALVDVNRIRTRARATPLANVTLASVLQERDLEFAFEGFRVHDYKRTGRSIGAGTAAIPANAPALVMPIPKYEINLGNALPQNEGY</sequence>
<name>A0ABX2PYX7_9BACT</name>
<evidence type="ECO:0000256" key="1">
    <source>
        <dbReference type="ARBA" id="ARBA00004442"/>
    </source>
</evidence>
<dbReference type="InterPro" id="IPR012944">
    <property type="entry name" value="SusD_RagB_dom"/>
</dbReference>
<dbReference type="Pfam" id="PF07980">
    <property type="entry name" value="SusD_RagB"/>
    <property type="match status" value="1"/>
</dbReference>